<gene>
    <name evidence="8" type="ORF">GPA26_18415</name>
</gene>
<comment type="caution">
    <text evidence="8">The sequence shown here is derived from an EMBL/GenBank/DDBJ whole genome shotgun (WGS) entry which is preliminary data.</text>
</comment>
<comment type="similarity">
    <text evidence="6">Belongs to the rubredoxin family.</text>
</comment>
<evidence type="ECO:0000313" key="8">
    <source>
        <dbReference type="EMBL" id="NMF90448.1"/>
    </source>
</evidence>
<keyword evidence="4 6" id="KW-0249">Electron transport</keyword>
<feature type="domain" description="Rubredoxin-like" evidence="7">
    <location>
        <begin position="1"/>
        <end position="52"/>
    </location>
</feature>
<organism evidence="8 9">
    <name type="scientific">Aromatoleum petrolei</name>
    <dbReference type="NCBI Taxonomy" id="76116"/>
    <lineage>
        <taxon>Bacteria</taxon>
        <taxon>Pseudomonadati</taxon>
        <taxon>Pseudomonadota</taxon>
        <taxon>Betaproteobacteria</taxon>
        <taxon>Rhodocyclales</taxon>
        <taxon>Rhodocyclaceae</taxon>
        <taxon>Aromatoleum</taxon>
    </lineage>
</organism>
<dbReference type="PRINTS" id="PR00163">
    <property type="entry name" value="RUBREDOXIN"/>
</dbReference>
<evidence type="ECO:0000256" key="6">
    <source>
        <dbReference type="RuleBase" id="RU003820"/>
    </source>
</evidence>
<evidence type="ECO:0000259" key="7">
    <source>
        <dbReference type="PROSITE" id="PS50903"/>
    </source>
</evidence>
<sequence>MTTYQCSACYFPYNEADGLPDDGIAAGTKWEDVPEDWVCPDCGNGKEHFNPAPEQEG</sequence>
<dbReference type="RefSeq" id="WP_018988724.1">
    <property type="nucleotide sequence ID" value="NZ_CP059560.1"/>
</dbReference>
<comment type="cofactor">
    <cofactor evidence="1 6">
        <name>Fe(3+)</name>
        <dbReference type="ChEBI" id="CHEBI:29034"/>
    </cofactor>
</comment>
<reference evidence="8 9" key="1">
    <citation type="submission" date="2019-12" db="EMBL/GenBank/DDBJ databases">
        <title>Comparative genomics gives insights into the taxonomy of the Azoarcus-Aromatoleum group and reveals separate origins of nif in the plant-associated Azoarcus and non-plant-associated Aromatoleum sub-groups.</title>
        <authorList>
            <person name="Lafos M."/>
            <person name="Maluk M."/>
            <person name="Batista M."/>
            <person name="Junghare M."/>
            <person name="Carmona M."/>
            <person name="Faoro H."/>
            <person name="Cruz L.M."/>
            <person name="Battistoni F."/>
            <person name="De Souza E."/>
            <person name="Pedrosa F."/>
            <person name="Chen W.-M."/>
            <person name="Poole P.S."/>
            <person name="Dixon R.A."/>
            <person name="James E.K."/>
        </authorList>
    </citation>
    <scope>NUCLEOTIDE SEQUENCE [LARGE SCALE GENOMIC DNA]</scope>
    <source>
        <strain evidence="8 9">ToN1</strain>
    </source>
</reference>
<evidence type="ECO:0000313" key="9">
    <source>
        <dbReference type="Proteomes" id="UP000652074"/>
    </source>
</evidence>
<name>A0ABX1MV25_9RHOO</name>
<dbReference type="EMBL" id="WTVR01000042">
    <property type="protein sequence ID" value="NMF90448.1"/>
    <property type="molecule type" value="Genomic_DNA"/>
</dbReference>
<keyword evidence="9" id="KW-1185">Reference proteome</keyword>
<keyword evidence="5 6" id="KW-0408">Iron</keyword>
<protein>
    <recommendedName>
        <fullName evidence="6">Rubredoxin</fullName>
    </recommendedName>
</protein>
<dbReference type="PROSITE" id="PS50903">
    <property type="entry name" value="RUBREDOXIN_LIKE"/>
    <property type="match status" value="1"/>
</dbReference>
<dbReference type="PANTHER" id="PTHR47627">
    <property type="entry name" value="RUBREDOXIN"/>
    <property type="match status" value="1"/>
</dbReference>
<dbReference type="InterPro" id="IPR024934">
    <property type="entry name" value="Rubredoxin-like_dom"/>
</dbReference>
<dbReference type="PROSITE" id="PS00202">
    <property type="entry name" value="RUBREDOXIN"/>
    <property type="match status" value="1"/>
</dbReference>
<accession>A0ABX1MV25</accession>
<evidence type="ECO:0000256" key="1">
    <source>
        <dbReference type="ARBA" id="ARBA00001965"/>
    </source>
</evidence>
<keyword evidence="2" id="KW-0813">Transport</keyword>
<dbReference type="InterPro" id="IPR018527">
    <property type="entry name" value="Rubredoxin_Fe_BS"/>
</dbReference>
<proteinExistence type="inferred from homology"/>
<evidence type="ECO:0000256" key="2">
    <source>
        <dbReference type="ARBA" id="ARBA00022448"/>
    </source>
</evidence>
<evidence type="ECO:0000256" key="4">
    <source>
        <dbReference type="ARBA" id="ARBA00022982"/>
    </source>
</evidence>
<dbReference type="SUPFAM" id="SSF57802">
    <property type="entry name" value="Rubredoxin-like"/>
    <property type="match status" value="1"/>
</dbReference>
<dbReference type="Gene3D" id="2.20.28.10">
    <property type="match status" value="1"/>
</dbReference>
<dbReference type="PANTHER" id="PTHR47627:SF1">
    <property type="entry name" value="RUBREDOXIN-1-RELATED"/>
    <property type="match status" value="1"/>
</dbReference>
<dbReference type="Proteomes" id="UP000652074">
    <property type="component" value="Unassembled WGS sequence"/>
</dbReference>
<evidence type="ECO:0000256" key="3">
    <source>
        <dbReference type="ARBA" id="ARBA00022723"/>
    </source>
</evidence>
<evidence type="ECO:0000256" key="5">
    <source>
        <dbReference type="ARBA" id="ARBA00023004"/>
    </source>
</evidence>
<dbReference type="InterPro" id="IPR024935">
    <property type="entry name" value="Rubredoxin_dom"/>
</dbReference>
<dbReference type="InterPro" id="IPR050526">
    <property type="entry name" value="Rubredoxin_ET"/>
</dbReference>
<dbReference type="Pfam" id="PF00301">
    <property type="entry name" value="Rubredoxin"/>
    <property type="match status" value="1"/>
</dbReference>
<keyword evidence="3 6" id="KW-0479">Metal-binding</keyword>
<dbReference type="CDD" id="cd00730">
    <property type="entry name" value="rubredoxin"/>
    <property type="match status" value="1"/>
</dbReference>